<dbReference type="Proteomes" id="UP000186110">
    <property type="component" value="Chromosome"/>
</dbReference>
<feature type="transmembrane region" description="Helical" evidence="1">
    <location>
        <begin position="112"/>
        <end position="132"/>
    </location>
</feature>
<protein>
    <submittedName>
        <fullName evidence="3">VanZ family protein</fullName>
    </submittedName>
</protein>
<keyword evidence="1" id="KW-0812">Transmembrane</keyword>
<accession>A0A1P8K5Z7</accession>
<dbReference type="Pfam" id="PF04892">
    <property type="entry name" value="VanZ"/>
    <property type="match status" value="1"/>
</dbReference>
<feature type="transmembrane region" description="Helical" evidence="1">
    <location>
        <begin position="206"/>
        <end position="231"/>
    </location>
</feature>
<dbReference type="KEGG" id="rsb:RS694_01460"/>
<dbReference type="STRING" id="1484693.RS694_01460"/>
<feature type="transmembrane region" description="Helical" evidence="1">
    <location>
        <begin position="46"/>
        <end position="68"/>
    </location>
</feature>
<evidence type="ECO:0000313" key="4">
    <source>
        <dbReference type="Proteomes" id="UP000186110"/>
    </source>
</evidence>
<dbReference type="InterPro" id="IPR006976">
    <property type="entry name" value="VanZ-like"/>
</dbReference>
<organism evidence="3 4">
    <name type="scientific">Rhodoferax saidenbachensis</name>
    <dbReference type="NCBI Taxonomy" id="1484693"/>
    <lineage>
        <taxon>Bacteria</taxon>
        <taxon>Pseudomonadati</taxon>
        <taxon>Pseudomonadota</taxon>
        <taxon>Betaproteobacteria</taxon>
        <taxon>Burkholderiales</taxon>
        <taxon>Comamonadaceae</taxon>
        <taxon>Rhodoferax</taxon>
    </lineage>
</organism>
<feature type="transmembrane region" description="Helical" evidence="1">
    <location>
        <begin position="153"/>
        <end position="173"/>
    </location>
</feature>
<feature type="transmembrane region" description="Helical" evidence="1">
    <location>
        <begin position="266"/>
        <end position="289"/>
    </location>
</feature>
<proteinExistence type="predicted"/>
<evidence type="ECO:0000256" key="1">
    <source>
        <dbReference type="SAM" id="Phobius"/>
    </source>
</evidence>
<dbReference type="AlphaFoldDB" id="A0A1P8K5Z7"/>
<dbReference type="EMBL" id="CP019239">
    <property type="protein sequence ID" value="APW41341.1"/>
    <property type="molecule type" value="Genomic_DNA"/>
</dbReference>
<evidence type="ECO:0000259" key="2">
    <source>
        <dbReference type="Pfam" id="PF04892"/>
    </source>
</evidence>
<sequence>MHKTAAWPLALIYIGLIVYASLYPFGEWRDQGIAPWAFLSAPWPRYWTGFDVTINVLGYIPLGGLLALSALRTGRSRHPVLMPALVGGVLALTMECLQGYLPVRVASREDLLLNLGGAWAGAVGTLVLEKMGAIDRWSRLRARWFVDHSRGGLVLLALWPMALLFPAAVPFGLGQVLDRLEGAWSEWMIDSPFLEWLPTPGLELRALVPGAELVCVTLGLLIPCLLGFCVVRAIGRRLVLALLVLALGVAATGLSAALSWGPAHAWAWLDLPTQLGLAAAAVLALLLLAIPVRASAALVLLALGIYLSLLNQAPESPYFAQTLQAWEQGRFIRFNGLAQWVGWLWPYGTLVYVLSLVWRRDTKN</sequence>
<feature type="transmembrane region" description="Helical" evidence="1">
    <location>
        <begin position="80"/>
        <end position="100"/>
    </location>
</feature>
<name>A0A1P8K5Z7_9BURK</name>
<evidence type="ECO:0000313" key="3">
    <source>
        <dbReference type="EMBL" id="APW41341.1"/>
    </source>
</evidence>
<feature type="domain" description="VanZ-like" evidence="2">
    <location>
        <begin position="21"/>
        <end position="126"/>
    </location>
</feature>
<keyword evidence="1" id="KW-1133">Transmembrane helix</keyword>
<keyword evidence="4" id="KW-1185">Reference proteome</keyword>
<gene>
    <name evidence="3" type="ORF">RS694_01460</name>
</gene>
<dbReference type="RefSeq" id="WP_029709413.1">
    <property type="nucleotide sequence ID" value="NZ_CP019239.1"/>
</dbReference>
<dbReference type="eggNOG" id="COG5652">
    <property type="taxonomic scope" value="Bacteria"/>
</dbReference>
<feature type="transmembrane region" description="Helical" evidence="1">
    <location>
        <begin position="296"/>
        <end position="313"/>
    </location>
</feature>
<reference evidence="3 4" key="1">
    <citation type="submission" date="2017-01" db="EMBL/GenBank/DDBJ databases">
        <authorList>
            <person name="Mah S.A."/>
            <person name="Swanson W.J."/>
            <person name="Moy G.W."/>
            <person name="Vacquier V.D."/>
        </authorList>
    </citation>
    <scope>NUCLEOTIDE SEQUENCE [LARGE SCALE GENOMIC DNA]</scope>
    <source>
        <strain evidence="3 4">DSM 22694</strain>
    </source>
</reference>
<keyword evidence="1" id="KW-0472">Membrane</keyword>
<feature type="transmembrane region" description="Helical" evidence="1">
    <location>
        <begin position="238"/>
        <end position="260"/>
    </location>
</feature>
<feature type="transmembrane region" description="Helical" evidence="1">
    <location>
        <begin position="340"/>
        <end position="358"/>
    </location>
</feature>
<feature type="transmembrane region" description="Helical" evidence="1">
    <location>
        <begin position="7"/>
        <end position="26"/>
    </location>
</feature>